<dbReference type="AlphaFoldDB" id="A0AAE0FQP1"/>
<feature type="compositionally biased region" description="Low complexity" evidence="1">
    <location>
        <begin position="47"/>
        <end position="63"/>
    </location>
</feature>
<comment type="caution">
    <text evidence="2">The sequence shown here is derived from an EMBL/GenBank/DDBJ whole genome shotgun (WGS) entry which is preliminary data.</text>
</comment>
<feature type="region of interest" description="Disordered" evidence="1">
    <location>
        <begin position="42"/>
        <end position="79"/>
    </location>
</feature>
<proteinExistence type="predicted"/>
<dbReference type="EMBL" id="LGRX02015470">
    <property type="protein sequence ID" value="KAK3263406.1"/>
    <property type="molecule type" value="Genomic_DNA"/>
</dbReference>
<organism evidence="2 3">
    <name type="scientific">Cymbomonas tetramitiformis</name>
    <dbReference type="NCBI Taxonomy" id="36881"/>
    <lineage>
        <taxon>Eukaryota</taxon>
        <taxon>Viridiplantae</taxon>
        <taxon>Chlorophyta</taxon>
        <taxon>Pyramimonadophyceae</taxon>
        <taxon>Pyramimonadales</taxon>
        <taxon>Pyramimonadaceae</taxon>
        <taxon>Cymbomonas</taxon>
    </lineage>
</organism>
<evidence type="ECO:0000313" key="3">
    <source>
        <dbReference type="Proteomes" id="UP001190700"/>
    </source>
</evidence>
<protein>
    <submittedName>
        <fullName evidence="2">Uncharacterized protein</fullName>
    </submittedName>
</protein>
<evidence type="ECO:0000256" key="1">
    <source>
        <dbReference type="SAM" id="MobiDB-lite"/>
    </source>
</evidence>
<feature type="non-terminal residue" evidence="2">
    <location>
        <position position="1"/>
    </location>
</feature>
<evidence type="ECO:0000313" key="2">
    <source>
        <dbReference type="EMBL" id="KAK3263406.1"/>
    </source>
</evidence>
<name>A0AAE0FQP1_9CHLO</name>
<accession>A0AAE0FQP1</accession>
<keyword evidence="3" id="KW-1185">Reference proteome</keyword>
<sequence>EGYARIGGTHQHDVWEHCHTNSLPPFEVPFFQATPLADESPRSTIVSAPAASTSAKASNVSSSPMLAAPQGADAPPKASNVSSAAVPITVLPYSNESATTRADARLLETKATDSLQATALAEDPPGGGCSLSCDRYDFVIYARCGSVAAAALPPALRGCIRVENSVNQGQAVSVLYRHLVEKYEGGLHAVTVYVPGSPDCGAHSDCDAEPLSQCKCLQAFLESLAQVDVARTAFMTLNHKILTTRSTSWMDICDVIGNFTGTPNHTQACQTGELSWINTMRDMIAVSKAQVLTQPKAVYQHLFTALDLQAGHGARWWANVEERTNGLLFNCAPRGWLRNDSSAGGACVDWGPKWCDCVNSKLKHSVPAPPCKCSISQSGAPPLASDSSATPSTDCMNYMCELGENVGAG</sequence>
<dbReference type="Proteomes" id="UP001190700">
    <property type="component" value="Unassembled WGS sequence"/>
</dbReference>
<gene>
    <name evidence="2" type="ORF">CYMTET_27779</name>
</gene>
<reference evidence="2 3" key="1">
    <citation type="journal article" date="2015" name="Genome Biol. Evol.">
        <title>Comparative Genomics of a Bacterivorous Green Alga Reveals Evolutionary Causalities and Consequences of Phago-Mixotrophic Mode of Nutrition.</title>
        <authorList>
            <person name="Burns J.A."/>
            <person name="Paasch A."/>
            <person name="Narechania A."/>
            <person name="Kim E."/>
        </authorList>
    </citation>
    <scope>NUCLEOTIDE SEQUENCE [LARGE SCALE GENOMIC DNA]</scope>
    <source>
        <strain evidence="2 3">PLY_AMNH</strain>
    </source>
</reference>